<dbReference type="Proteomes" id="UP000574390">
    <property type="component" value="Unassembled WGS sequence"/>
</dbReference>
<organism evidence="2 4">
    <name type="scientific">Perkinsus olseni</name>
    <name type="common">Perkinsus atlanticus</name>
    <dbReference type="NCBI Taxonomy" id="32597"/>
    <lineage>
        <taxon>Eukaryota</taxon>
        <taxon>Sar</taxon>
        <taxon>Alveolata</taxon>
        <taxon>Perkinsozoa</taxon>
        <taxon>Perkinsea</taxon>
        <taxon>Perkinsida</taxon>
        <taxon>Perkinsidae</taxon>
        <taxon>Perkinsus</taxon>
    </lineage>
</organism>
<accession>A0A7J6TX26</accession>
<dbReference type="EMBL" id="JABANM010004067">
    <property type="protein sequence ID" value="KAF4749818.1"/>
    <property type="molecule type" value="Genomic_DNA"/>
</dbReference>
<feature type="non-terminal residue" evidence="2">
    <location>
        <position position="1"/>
    </location>
</feature>
<dbReference type="EMBL" id="JABANO010036056">
    <property type="protein sequence ID" value="KAF4702448.1"/>
    <property type="molecule type" value="Genomic_DNA"/>
</dbReference>
<comment type="caution">
    <text evidence="2">The sequence shown here is derived from an EMBL/GenBank/DDBJ whole genome shotgun (WGS) entry which is preliminary data.</text>
</comment>
<reference evidence="3 4" key="1">
    <citation type="submission" date="2020-04" db="EMBL/GenBank/DDBJ databases">
        <title>Perkinsus olseni comparative genomics.</title>
        <authorList>
            <person name="Bogema D.R."/>
        </authorList>
    </citation>
    <scope>NUCLEOTIDE SEQUENCE [LARGE SCALE GENOMIC DNA]</scope>
    <source>
        <strain evidence="2">ATCC PRA-205</strain>
        <strain evidence="1 3">ATCC PRA-207</strain>
    </source>
</reference>
<evidence type="ECO:0000313" key="3">
    <source>
        <dbReference type="Proteomes" id="UP000553632"/>
    </source>
</evidence>
<evidence type="ECO:0000313" key="1">
    <source>
        <dbReference type="EMBL" id="KAF4702448.1"/>
    </source>
</evidence>
<protein>
    <submittedName>
        <fullName evidence="2">Uncharacterized protein</fullName>
    </submittedName>
</protein>
<evidence type="ECO:0000313" key="2">
    <source>
        <dbReference type="EMBL" id="KAF4749818.1"/>
    </source>
</evidence>
<sequence>FPPPSCHIGDLYDHSKSDTTRMINIGAQGLGIGALADEVRDAWIQYLVASGWATEQALRTQASTKSPLYPVLMETLLKITSPVGDDHDASTKDDYLICNQIMNGASIGLTSVVTESSAWPSSAPKKRKRGESTLIKWPSTDYTKDPSSFPACTSRDARLCEYASRQVDDEIRLGRMVLVDSPPTGGA</sequence>
<evidence type="ECO:0000313" key="4">
    <source>
        <dbReference type="Proteomes" id="UP000574390"/>
    </source>
</evidence>
<proteinExistence type="predicted"/>
<gene>
    <name evidence="2" type="ORF">FOZ62_006311</name>
    <name evidence="1" type="ORF">FOZ63_006971</name>
</gene>
<dbReference type="Proteomes" id="UP000553632">
    <property type="component" value="Unassembled WGS sequence"/>
</dbReference>
<name>A0A7J6TX26_PEROL</name>
<dbReference type="AlphaFoldDB" id="A0A7J6TX26"/>
<keyword evidence="3" id="KW-1185">Reference proteome</keyword>
<feature type="non-terminal residue" evidence="2">
    <location>
        <position position="187"/>
    </location>
</feature>